<keyword evidence="1 7" id="KW-0547">Nucleotide-binding</keyword>
<keyword evidence="10" id="KW-1185">Reference proteome</keyword>
<dbReference type="PANTHER" id="PTHR11070">
    <property type="entry name" value="UVRD / RECB / PCRA DNA HELICASE FAMILY MEMBER"/>
    <property type="match status" value="1"/>
</dbReference>
<keyword evidence="4 7" id="KW-0067">ATP-binding</keyword>
<keyword evidence="5" id="KW-0238">DNA-binding</keyword>
<reference evidence="9 10" key="1">
    <citation type="submission" date="2021-08" db="EMBL/GenBank/DDBJ databases">
        <title>Comparative Genomics Analysis of the Genus Qipengyuania Reveals Extensive Genetic Diversity and Metabolic Versatility, Including the Description of Fifteen Novel Species.</title>
        <authorList>
            <person name="Liu Y."/>
        </authorList>
    </citation>
    <scope>NUCLEOTIDE SEQUENCE [LARGE SCALE GENOMIC DNA]</scope>
    <source>
        <strain evidence="9 10">1NDH13</strain>
    </source>
</reference>
<feature type="binding site" evidence="7">
    <location>
        <begin position="256"/>
        <end position="263"/>
    </location>
    <ligand>
        <name>ATP</name>
        <dbReference type="ChEBI" id="CHEBI:30616"/>
    </ligand>
</feature>
<sequence length="767" mass="86004">MVKYVVIGLNAVENFIQDRFAQSVEFDEGKALLAFLRGEVGNVKIGSEYLIFEKDGGVFIDSVAGNLSEKFLVIDLEQSQILAQADNDSLFSFQKLLRFAKKLWSGLSLTYSERMIPGSSKAILFPYRYKPQPYRIVIEREPWSDRLLKREQGGNWLLAYKAGHESGDANREEAELTNFRKAFENISFAKREFLEIVSLQTGRPKSSSGMAILNLEDRGQFQGSLHRRYEDWIPLLTAKQSEFVSTPFDQPARIEGAAGTGKTLSLILKVIHALRAADAAKREFHAVFVTHSDATRLAIEEVASVVDKDGFSSRDRAVDQQSLKICTLSELCNTVLRTSISESELIDRDAMESKETQLLYISEAFDAVMRDSFDSHSRFLSQDFAKGLKDRDAWKTVEMLQHEISVLIKGRAGENLDTYKKLPSLSYGLDQKNDADKGFVFTVFRKYQEFLRDAGQFDTDDVVLSAIGQLDTPIWRRRRLRDGYDAVLIDETHLFNINELHMFHYFTREEGPYPIAYSVDRSQAVGDRGWNTKEIDYSISPADSSAGTYSARIETVFRSSPEIVNLAFSIVSSGATLFTNFDNPLVNAASGFTEEEERLARDPAYIEVPNEGALIDAAFERAEILHKELGCPRSDILIVSLDGNLVKELSDKAADSNKPYVLLERRGDQKLIETARATGRLVIGHADYVGGLEFAAVILVGVDDGRVPPVDHANDLSSKNFLTYVSHNRLYVAVSRAKYRVEFLGEQARGPSKIIEPAIKAGLISMD</sequence>
<dbReference type="Gene3D" id="1.10.10.160">
    <property type="match status" value="1"/>
</dbReference>
<evidence type="ECO:0000259" key="8">
    <source>
        <dbReference type="PROSITE" id="PS51198"/>
    </source>
</evidence>
<dbReference type="Proteomes" id="UP000824281">
    <property type="component" value="Chromosome"/>
</dbReference>
<evidence type="ECO:0000256" key="7">
    <source>
        <dbReference type="PROSITE-ProRule" id="PRU00560"/>
    </source>
</evidence>
<dbReference type="PROSITE" id="PS51198">
    <property type="entry name" value="UVRD_HELICASE_ATP_BIND"/>
    <property type="match status" value="1"/>
</dbReference>
<dbReference type="InterPro" id="IPR000212">
    <property type="entry name" value="DNA_helicase_UvrD/REP"/>
</dbReference>
<dbReference type="RefSeq" id="WP_221425228.1">
    <property type="nucleotide sequence ID" value="NZ_CP081295.1"/>
</dbReference>
<dbReference type="SUPFAM" id="SSF52540">
    <property type="entry name" value="P-loop containing nucleoside triphosphate hydrolases"/>
    <property type="match status" value="1"/>
</dbReference>
<name>A0ABX8ZRD1_9SPHN</name>
<evidence type="ECO:0000256" key="4">
    <source>
        <dbReference type="ARBA" id="ARBA00022840"/>
    </source>
</evidence>
<dbReference type="Gene3D" id="3.40.50.300">
    <property type="entry name" value="P-loop containing nucleotide triphosphate hydrolases"/>
    <property type="match status" value="2"/>
</dbReference>
<dbReference type="InterPro" id="IPR014016">
    <property type="entry name" value="UvrD-like_ATP-bd"/>
</dbReference>
<evidence type="ECO:0000313" key="9">
    <source>
        <dbReference type="EMBL" id="QZD89748.1"/>
    </source>
</evidence>
<dbReference type="InterPro" id="IPR027417">
    <property type="entry name" value="P-loop_NTPase"/>
</dbReference>
<evidence type="ECO:0000256" key="2">
    <source>
        <dbReference type="ARBA" id="ARBA00022801"/>
    </source>
</evidence>
<evidence type="ECO:0000256" key="1">
    <source>
        <dbReference type="ARBA" id="ARBA00022741"/>
    </source>
</evidence>
<dbReference type="PANTHER" id="PTHR11070:SF2">
    <property type="entry name" value="ATP-DEPENDENT DNA HELICASE SRS2"/>
    <property type="match status" value="1"/>
</dbReference>
<dbReference type="Pfam" id="PF00580">
    <property type="entry name" value="UvrD-helicase"/>
    <property type="match status" value="1"/>
</dbReference>
<evidence type="ECO:0000313" key="10">
    <source>
        <dbReference type="Proteomes" id="UP000824281"/>
    </source>
</evidence>
<dbReference type="InterPro" id="IPR013986">
    <property type="entry name" value="DExx_box_DNA_helicase_dom_sf"/>
</dbReference>
<keyword evidence="2 7" id="KW-0378">Hydrolase</keyword>
<evidence type="ECO:0000256" key="5">
    <source>
        <dbReference type="ARBA" id="ARBA00023125"/>
    </source>
</evidence>
<organism evidence="9 10">
    <name type="scientific">Qipengyuania aurantiaca</name>
    <dbReference type="NCBI Taxonomy" id="2867233"/>
    <lineage>
        <taxon>Bacteria</taxon>
        <taxon>Pseudomonadati</taxon>
        <taxon>Pseudomonadota</taxon>
        <taxon>Alphaproteobacteria</taxon>
        <taxon>Sphingomonadales</taxon>
        <taxon>Erythrobacteraceae</taxon>
        <taxon>Qipengyuania</taxon>
    </lineage>
</organism>
<accession>A0ABX8ZRD1</accession>
<protein>
    <recommendedName>
        <fullName evidence="6">DNA 3'-5' helicase II</fullName>
    </recommendedName>
</protein>
<keyword evidence="3 7" id="KW-0347">Helicase</keyword>
<gene>
    <name evidence="9" type="ORF">K3148_13250</name>
</gene>
<evidence type="ECO:0000256" key="3">
    <source>
        <dbReference type="ARBA" id="ARBA00022806"/>
    </source>
</evidence>
<proteinExistence type="predicted"/>
<feature type="domain" description="UvrD-like helicase ATP-binding" evidence="8">
    <location>
        <begin position="235"/>
        <end position="560"/>
    </location>
</feature>
<dbReference type="EMBL" id="CP081295">
    <property type="protein sequence ID" value="QZD89748.1"/>
    <property type="molecule type" value="Genomic_DNA"/>
</dbReference>
<evidence type="ECO:0000256" key="6">
    <source>
        <dbReference type="ARBA" id="ARBA00034923"/>
    </source>
</evidence>